<keyword evidence="2" id="KW-1185">Reference proteome</keyword>
<feature type="region of interest" description="Disordered" evidence="1">
    <location>
        <begin position="1"/>
        <end position="24"/>
    </location>
</feature>
<dbReference type="WBParaSite" id="nRc.2.0.1.t48099-RA">
    <property type="protein sequence ID" value="nRc.2.0.1.t48099-RA"/>
    <property type="gene ID" value="nRc.2.0.1.g48099"/>
</dbReference>
<feature type="compositionally biased region" description="Basic and acidic residues" evidence="1">
    <location>
        <begin position="163"/>
        <end position="173"/>
    </location>
</feature>
<protein>
    <submittedName>
        <fullName evidence="3">Uncharacterized protein</fullName>
    </submittedName>
</protein>
<dbReference type="Proteomes" id="UP000887565">
    <property type="component" value="Unplaced"/>
</dbReference>
<evidence type="ECO:0000313" key="3">
    <source>
        <dbReference type="WBParaSite" id="nRc.2.0.1.t48099-RA"/>
    </source>
</evidence>
<evidence type="ECO:0000313" key="2">
    <source>
        <dbReference type="Proteomes" id="UP000887565"/>
    </source>
</evidence>
<reference evidence="3" key="1">
    <citation type="submission" date="2022-11" db="UniProtKB">
        <authorList>
            <consortium name="WormBaseParasite"/>
        </authorList>
    </citation>
    <scope>IDENTIFICATION</scope>
</reference>
<proteinExistence type="predicted"/>
<feature type="compositionally biased region" description="Basic residues" evidence="1">
    <location>
        <begin position="51"/>
        <end position="61"/>
    </location>
</feature>
<feature type="region of interest" description="Disordered" evidence="1">
    <location>
        <begin position="150"/>
        <end position="177"/>
    </location>
</feature>
<name>A0A915LAJ1_ROMCU</name>
<accession>A0A915LAJ1</accession>
<feature type="compositionally biased region" description="Basic and acidic residues" evidence="1">
    <location>
        <begin position="1"/>
        <end position="23"/>
    </location>
</feature>
<sequence length="268" mass="29691">MILKDGKAAKGESDKEEERKQKVDVGIGKRPIVEKTALSALQLSRKLIKAKSKFSSSRKRNGLVSKSKTILPSKKSPRNVSAIGHCRKIEISKPTVVRAESSQKLASEISTSKSKNESSKDIKRKTLLSVLARMSNGGGPSLKPILHRLPEKAVDKNDDDDEAKNKGNRELELRNNGNTATNFANKSVMIEKFVERITTALSSSLTEICDEIYRNAASVPRETNEQPCCSNDPPLITEKLASRENEDKFWFYKDAISSISRNTGMESL</sequence>
<evidence type="ECO:0000256" key="1">
    <source>
        <dbReference type="SAM" id="MobiDB-lite"/>
    </source>
</evidence>
<organism evidence="2 3">
    <name type="scientific">Romanomermis culicivorax</name>
    <name type="common">Nematode worm</name>
    <dbReference type="NCBI Taxonomy" id="13658"/>
    <lineage>
        <taxon>Eukaryota</taxon>
        <taxon>Metazoa</taxon>
        <taxon>Ecdysozoa</taxon>
        <taxon>Nematoda</taxon>
        <taxon>Enoplea</taxon>
        <taxon>Dorylaimia</taxon>
        <taxon>Mermithida</taxon>
        <taxon>Mermithoidea</taxon>
        <taxon>Mermithidae</taxon>
        <taxon>Romanomermis</taxon>
    </lineage>
</organism>
<dbReference type="AlphaFoldDB" id="A0A915LAJ1"/>
<feature type="compositionally biased region" description="Polar residues" evidence="1">
    <location>
        <begin position="100"/>
        <end position="113"/>
    </location>
</feature>
<feature type="region of interest" description="Disordered" evidence="1">
    <location>
        <begin position="100"/>
        <end position="121"/>
    </location>
</feature>
<feature type="region of interest" description="Disordered" evidence="1">
    <location>
        <begin position="51"/>
        <end position="81"/>
    </location>
</feature>